<reference evidence="1 2" key="1">
    <citation type="submission" date="2016-10" db="EMBL/GenBank/DDBJ databases">
        <title>Genome sequence of Streptomyces gilvigriseus MUSC 26.</title>
        <authorList>
            <person name="Lee L.-H."/>
            <person name="Ser H.-L."/>
        </authorList>
    </citation>
    <scope>NUCLEOTIDE SEQUENCE [LARGE SCALE GENOMIC DNA]</scope>
    <source>
        <strain evidence="1 2">MUSC 26</strain>
    </source>
</reference>
<keyword evidence="2" id="KW-1185">Reference proteome</keyword>
<accession>A0A1J7CBT3</accession>
<organism evidence="1 2">
    <name type="scientific">Mangrovactinospora gilvigrisea</name>
    <dbReference type="NCBI Taxonomy" id="1428644"/>
    <lineage>
        <taxon>Bacteria</taxon>
        <taxon>Bacillati</taxon>
        <taxon>Actinomycetota</taxon>
        <taxon>Actinomycetes</taxon>
        <taxon>Kitasatosporales</taxon>
        <taxon>Streptomycetaceae</taxon>
        <taxon>Mangrovactinospora</taxon>
    </lineage>
</organism>
<dbReference type="OrthoDB" id="4762924at2"/>
<dbReference type="RefSeq" id="WP_071655086.1">
    <property type="nucleotide sequence ID" value="NZ_MLCF01000009.1"/>
</dbReference>
<sequence length="110" mass="12082">MAIPVSALIDPSVRRFVEAVNAGDRAAFEAALAPHATMSDDGTDRDLSVWADEQIFLSHGRMEPVEQSQDGRQLVVAYTNDTYGTMRTRWFFSVAADGRVDRFDTGQATG</sequence>
<evidence type="ECO:0008006" key="3">
    <source>
        <dbReference type="Google" id="ProtNLM"/>
    </source>
</evidence>
<evidence type="ECO:0000313" key="1">
    <source>
        <dbReference type="EMBL" id="OIV38972.1"/>
    </source>
</evidence>
<dbReference type="InterPro" id="IPR032710">
    <property type="entry name" value="NTF2-like_dom_sf"/>
</dbReference>
<dbReference type="AlphaFoldDB" id="A0A1J7CBT3"/>
<evidence type="ECO:0000313" key="2">
    <source>
        <dbReference type="Proteomes" id="UP000243342"/>
    </source>
</evidence>
<gene>
    <name evidence="1" type="ORF">BIV57_03190</name>
</gene>
<dbReference type="STRING" id="1428644.BIV57_03190"/>
<dbReference type="Proteomes" id="UP000243342">
    <property type="component" value="Unassembled WGS sequence"/>
</dbReference>
<comment type="caution">
    <text evidence="1">The sequence shown here is derived from an EMBL/GenBank/DDBJ whole genome shotgun (WGS) entry which is preliminary data.</text>
</comment>
<proteinExistence type="predicted"/>
<dbReference type="Gene3D" id="3.10.450.50">
    <property type="match status" value="1"/>
</dbReference>
<protein>
    <recommendedName>
        <fullName evidence="3">SnoaL-like domain-containing protein</fullName>
    </recommendedName>
</protein>
<name>A0A1J7CBT3_9ACTN</name>
<dbReference type="EMBL" id="MLCF01000009">
    <property type="protein sequence ID" value="OIV38972.1"/>
    <property type="molecule type" value="Genomic_DNA"/>
</dbReference>
<dbReference type="SUPFAM" id="SSF54427">
    <property type="entry name" value="NTF2-like"/>
    <property type="match status" value="1"/>
</dbReference>